<evidence type="ECO:0000256" key="1">
    <source>
        <dbReference type="SAM" id="MobiDB-lite"/>
    </source>
</evidence>
<proteinExistence type="predicted"/>
<dbReference type="EMBL" id="JBBBZM010000052">
    <property type="protein sequence ID" value="KAL0636365.1"/>
    <property type="molecule type" value="Genomic_DNA"/>
</dbReference>
<evidence type="ECO:0000313" key="2">
    <source>
        <dbReference type="EMBL" id="KAL0636365.1"/>
    </source>
</evidence>
<name>A0ABR3GKB1_9PEZI</name>
<protein>
    <submittedName>
        <fullName evidence="2">Uncharacterized protein</fullName>
    </submittedName>
</protein>
<sequence length="108" mass="11348">MENPPASATNESPPKNLVQRVPTSTAMKTHRFVLVGTRRRIDVAPNGISNVNPHKCLISTGSAPAKVAGNVKVTIKSAAGSGSATGAFSADTLNHPSMPMVYRRSPIR</sequence>
<evidence type="ECO:0000313" key="3">
    <source>
        <dbReference type="Proteomes" id="UP001447188"/>
    </source>
</evidence>
<reference evidence="2 3" key="1">
    <citation type="submission" date="2024-02" db="EMBL/GenBank/DDBJ databases">
        <title>Discinaceae phylogenomics.</title>
        <authorList>
            <person name="Dirks A.C."/>
            <person name="James T.Y."/>
        </authorList>
    </citation>
    <scope>NUCLEOTIDE SEQUENCE [LARGE SCALE GENOMIC DNA]</scope>
    <source>
        <strain evidence="2 3">ACD0624</strain>
    </source>
</reference>
<comment type="caution">
    <text evidence="2">The sequence shown here is derived from an EMBL/GenBank/DDBJ whole genome shotgun (WGS) entry which is preliminary data.</text>
</comment>
<dbReference type="Proteomes" id="UP001447188">
    <property type="component" value="Unassembled WGS sequence"/>
</dbReference>
<feature type="compositionally biased region" description="Polar residues" evidence="1">
    <location>
        <begin position="1"/>
        <end position="13"/>
    </location>
</feature>
<accession>A0ABR3GKB1</accession>
<organism evidence="2 3">
    <name type="scientific">Discina gigas</name>
    <dbReference type="NCBI Taxonomy" id="1032678"/>
    <lineage>
        <taxon>Eukaryota</taxon>
        <taxon>Fungi</taxon>
        <taxon>Dikarya</taxon>
        <taxon>Ascomycota</taxon>
        <taxon>Pezizomycotina</taxon>
        <taxon>Pezizomycetes</taxon>
        <taxon>Pezizales</taxon>
        <taxon>Discinaceae</taxon>
        <taxon>Discina</taxon>
    </lineage>
</organism>
<gene>
    <name evidence="2" type="ORF">Q9L58_004713</name>
</gene>
<keyword evidence="3" id="KW-1185">Reference proteome</keyword>
<feature type="region of interest" description="Disordered" evidence="1">
    <location>
        <begin position="1"/>
        <end position="24"/>
    </location>
</feature>
<feature type="region of interest" description="Disordered" evidence="1">
    <location>
        <begin position="82"/>
        <end position="108"/>
    </location>
</feature>